<reference evidence="1 2" key="1">
    <citation type="journal article" date="2019" name="Nat. Microbiol.">
        <title>Mediterranean grassland soil C-N compound turnover is dependent on rainfall and depth, and is mediated by genomically divergent microorganisms.</title>
        <authorList>
            <person name="Diamond S."/>
            <person name="Andeer P.F."/>
            <person name="Li Z."/>
            <person name="Crits-Christoph A."/>
            <person name="Burstein D."/>
            <person name="Anantharaman K."/>
            <person name="Lane K.R."/>
            <person name="Thomas B.C."/>
            <person name="Pan C."/>
            <person name="Northen T.R."/>
            <person name="Banfield J.F."/>
        </authorList>
    </citation>
    <scope>NUCLEOTIDE SEQUENCE [LARGE SCALE GENOMIC DNA]</scope>
    <source>
        <strain evidence="1">WS_2</strain>
    </source>
</reference>
<proteinExistence type="predicted"/>
<evidence type="ECO:0000313" key="2">
    <source>
        <dbReference type="Proteomes" id="UP000317716"/>
    </source>
</evidence>
<dbReference type="AlphaFoldDB" id="A0A538SAI6"/>
<evidence type="ECO:0000313" key="1">
    <source>
        <dbReference type="EMBL" id="TMQ48393.1"/>
    </source>
</evidence>
<dbReference type="Proteomes" id="UP000317716">
    <property type="component" value="Unassembled WGS sequence"/>
</dbReference>
<name>A0A538SAI6_UNCEI</name>
<organism evidence="1 2">
    <name type="scientific">Eiseniibacteriota bacterium</name>
    <dbReference type="NCBI Taxonomy" id="2212470"/>
    <lineage>
        <taxon>Bacteria</taxon>
        <taxon>Candidatus Eiseniibacteriota</taxon>
    </lineage>
</organism>
<sequence>MTEPLYVSRSTLEAAGNLHRRARLPTGESLDMGVHGPIAAYFKLAPPRELPLPVDYIVAATGG</sequence>
<gene>
    <name evidence="1" type="ORF">E6K72_13145</name>
</gene>
<dbReference type="EMBL" id="VBOS01000482">
    <property type="protein sequence ID" value="TMQ48393.1"/>
    <property type="molecule type" value="Genomic_DNA"/>
</dbReference>
<comment type="caution">
    <text evidence="1">The sequence shown here is derived from an EMBL/GenBank/DDBJ whole genome shotgun (WGS) entry which is preliminary data.</text>
</comment>
<accession>A0A538SAI6</accession>
<protein>
    <submittedName>
        <fullName evidence="1">Uncharacterized protein</fullName>
    </submittedName>
</protein>